<reference evidence="1" key="1">
    <citation type="submission" date="2013-12" db="EMBL/GenBank/DDBJ databases">
        <title>A Varibaculum cambriense genome reconstructed from a premature infant gut community with otherwise low bacterial novelty that shifts toward anaerobic metabolism during the third week of life.</title>
        <authorList>
            <person name="Brown C.T."/>
            <person name="Sharon I."/>
            <person name="Thomas B.C."/>
            <person name="Castelle C.J."/>
            <person name="Morowitz M.J."/>
            <person name="Banfield J.F."/>
        </authorList>
    </citation>
    <scope>NUCLEOTIDE SEQUENCE</scope>
</reference>
<gene>
    <name evidence="1" type="ORF">Q604_UNBC00869G0001</name>
</gene>
<dbReference type="EMBL" id="AZMM01000869">
    <property type="protein sequence ID" value="ETJ45127.1"/>
    <property type="molecule type" value="Genomic_DNA"/>
</dbReference>
<feature type="non-terminal residue" evidence="1">
    <location>
        <position position="22"/>
    </location>
</feature>
<protein>
    <submittedName>
        <fullName evidence="1">Uncharacterized protein</fullName>
    </submittedName>
</protein>
<name>W1YRK8_9ZZZZ</name>
<evidence type="ECO:0000313" key="1">
    <source>
        <dbReference type="EMBL" id="ETJ45127.1"/>
    </source>
</evidence>
<dbReference type="AlphaFoldDB" id="W1YRK8"/>
<proteinExistence type="predicted"/>
<comment type="caution">
    <text evidence="1">The sequence shown here is derived from an EMBL/GenBank/DDBJ whole genome shotgun (WGS) entry which is preliminary data.</text>
</comment>
<sequence length="22" mass="2325">MGYRTKRVGFIGDGASKLLAPS</sequence>
<organism evidence="1">
    <name type="scientific">human gut metagenome</name>
    <dbReference type="NCBI Taxonomy" id="408170"/>
    <lineage>
        <taxon>unclassified sequences</taxon>
        <taxon>metagenomes</taxon>
        <taxon>organismal metagenomes</taxon>
    </lineage>
</organism>
<accession>W1YRK8</accession>